<evidence type="ECO:0000256" key="4">
    <source>
        <dbReference type="SAM" id="MobiDB-lite"/>
    </source>
</evidence>
<dbReference type="RefSeq" id="WP_151581093.1">
    <property type="nucleotide sequence ID" value="NZ_WBVM01000002.1"/>
</dbReference>
<dbReference type="GO" id="GO:0004553">
    <property type="term" value="F:hydrolase activity, hydrolyzing O-glycosyl compounds"/>
    <property type="evidence" value="ECO:0007669"/>
    <property type="project" value="InterPro"/>
</dbReference>
<dbReference type="Pfam" id="PF00150">
    <property type="entry name" value="Cellulase"/>
    <property type="match status" value="1"/>
</dbReference>
<dbReference type="Gene3D" id="3.20.20.80">
    <property type="entry name" value="Glycosidases"/>
    <property type="match status" value="1"/>
</dbReference>
<dbReference type="EMBL" id="WBVM01000002">
    <property type="protein sequence ID" value="KAB2808916.1"/>
    <property type="molecule type" value="Genomic_DNA"/>
</dbReference>
<comment type="similarity">
    <text evidence="3">Belongs to the glycosyl hydrolase 5 (cellulase A) family.</text>
</comment>
<evidence type="ECO:0000313" key="7">
    <source>
        <dbReference type="Proteomes" id="UP000449906"/>
    </source>
</evidence>
<protein>
    <submittedName>
        <fullName evidence="6">Cellulase family glycosylhydrolase</fullName>
    </submittedName>
</protein>
<organism evidence="6 7">
    <name type="scientific">Nocardioides simplex</name>
    <name type="common">Arthrobacter simplex</name>
    <dbReference type="NCBI Taxonomy" id="2045"/>
    <lineage>
        <taxon>Bacteria</taxon>
        <taxon>Bacillati</taxon>
        <taxon>Actinomycetota</taxon>
        <taxon>Actinomycetes</taxon>
        <taxon>Propionibacteriales</taxon>
        <taxon>Nocardioidaceae</taxon>
        <taxon>Pimelobacter</taxon>
    </lineage>
</organism>
<dbReference type="GO" id="GO:0000272">
    <property type="term" value="P:polysaccharide catabolic process"/>
    <property type="evidence" value="ECO:0007669"/>
    <property type="project" value="InterPro"/>
</dbReference>
<evidence type="ECO:0000313" key="6">
    <source>
        <dbReference type="EMBL" id="KAB2808916.1"/>
    </source>
</evidence>
<name>A0A7J5DV14_NOCSI</name>
<dbReference type="PANTHER" id="PTHR12631">
    <property type="entry name" value="ALPHA-L-IDURONIDASE"/>
    <property type="match status" value="1"/>
</dbReference>
<dbReference type="SUPFAM" id="SSF51445">
    <property type="entry name" value="(Trans)glycosidases"/>
    <property type="match status" value="1"/>
</dbReference>
<evidence type="ECO:0000256" key="3">
    <source>
        <dbReference type="RuleBase" id="RU361153"/>
    </source>
</evidence>
<sequence>MSTVLRRCLVVLGIVGLWALGAALPWQLDARSDDGARPPGPTAAPSAPQETAPGPPARSRTAAPDSTLGFQLSAHHGTDARRALRVMKRLRAAGSHWVRVDVGWSTLEPDGPGPFAQWYVDLIDDVLAGARANGLEVILSFWLTPPWASASGSLHAPPDDPQDYARALGRAAERWSGQVAAWEIWNEPNFDGFFTGADPATYTRLLCAAYPAVKEHDSSPVLLGGLMYNDDGWLRRAYQAGAQDCFDALATHPYVGPSDAAPDTPAVGAVWRLTHTPAMRAVMDEWGDQRKRIWVTELGWSSGTDNEGNPWDRPVTPRQQARYLRQAVELIRDRYPYVGPIIWYRDVDGRSASYQDGFGLLTAGLRPKPALRAFEAEAKRTKRAGR</sequence>
<reference evidence="6 7" key="1">
    <citation type="submission" date="2019-09" db="EMBL/GenBank/DDBJ databases">
        <title>Pimelobacter sp. isolated from Paulinella.</title>
        <authorList>
            <person name="Jeong S.E."/>
        </authorList>
    </citation>
    <scope>NUCLEOTIDE SEQUENCE [LARGE SCALE GENOMIC DNA]</scope>
    <source>
        <strain evidence="6 7">Pch-N</strain>
    </source>
</reference>
<comment type="caution">
    <text evidence="6">The sequence shown here is derived from an EMBL/GenBank/DDBJ whole genome shotgun (WGS) entry which is preliminary data.</text>
</comment>
<feature type="domain" description="Glycoside hydrolase family 5" evidence="5">
    <location>
        <begin position="71"/>
        <end position="218"/>
    </location>
</feature>
<keyword evidence="1 3" id="KW-0378">Hydrolase</keyword>
<dbReference type="Proteomes" id="UP000449906">
    <property type="component" value="Unassembled WGS sequence"/>
</dbReference>
<gene>
    <name evidence="6" type="ORF">F9L07_17740</name>
</gene>
<dbReference type="PANTHER" id="PTHR12631:SF10">
    <property type="entry name" value="BETA-XYLOSIDASE-LIKE PROTEIN-RELATED"/>
    <property type="match status" value="1"/>
</dbReference>
<proteinExistence type="inferred from homology"/>
<evidence type="ECO:0000256" key="1">
    <source>
        <dbReference type="ARBA" id="ARBA00022801"/>
    </source>
</evidence>
<dbReference type="AlphaFoldDB" id="A0A7J5DV14"/>
<dbReference type="InterPro" id="IPR051923">
    <property type="entry name" value="Glycosyl_Hydrolase_39"/>
</dbReference>
<dbReference type="InterPro" id="IPR017853">
    <property type="entry name" value="GH"/>
</dbReference>
<evidence type="ECO:0000256" key="2">
    <source>
        <dbReference type="ARBA" id="ARBA00023295"/>
    </source>
</evidence>
<keyword evidence="2 3" id="KW-0326">Glycosidase</keyword>
<evidence type="ECO:0000259" key="5">
    <source>
        <dbReference type="Pfam" id="PF00150"/>
    </source>
</evidence>
<dbReference type="InterPro" id="IPR001547">
    <property type="entry name" value="Glyco_hydro_5"/>
</dbReference>
<feature type="region of interest" description="Disordered" evidence="4">
    <location>
        <begin position="31"/>
        <end position="64"/>
    </location>
</feature>
<accession>A0A7J5DV14</accession>